<organism evidence="1">
    <name type="scientific">Pseudomonas aeruginosa</name>
    <dbReference type="NCBI Taxonomy" id="287"/>
    <lineage>
        <taxon>Bacteria</taxon>
        <taxon>Pseudomonadati</taxon>
        <taxon>Pseudomonadota</taxon>
        <taxon>Gammaproteobacteria</taxon>
        <taxon>Pseudomonadales</taxon>
        <taxon>Pseudomonadaceae</taxon>
        <taxon>Pseudomonas</taxon>
    </lineage>
</organism>
<sequence length="107" mass="11718">MEDGGGDALLRTSFFAHALNLAPPIGGLCRAHAWAPGPFVADPNSSTKRQGIVDKTKSYKKQTSTIHGMWTNDISFNPARQYFLTISDRRRKFLNQNALNPSADAGL</sequence>
<evidence type="ECO:0000313" key="1">
    <source>
        <dbReference type="EMBL" id="AMP35722.1"/>
    </source>
</evidence>
<name>A0A3G1DGE9_PSEAI</name>
<keyword evidence="1" id="KW-0614">Plasmid</keyword>
<protein>
    <submittedName>
        <fullName evidence="1">Uncharacterized protein</fullName>
    </submittedName>
</protein>
<dbReference type="AlphaFoldDB" id="A0A3G1DGE9"/>
<proteinExistence type="predicted"/>
<reference evidence="1" key="1">
    <citation type="submission" date="2015-12" db="EMBL/GenBank/DDBJ databases">
        <title>The first report of fully sequenced SIM-encoding plasmid pHN39-SIM.</title>
        <authorList>
            <person name="Sun F."/>
            <person name="Zhou D."/>
            <person name="Wang Q."/>
            <person name="Feng J."/>
            <person name="Feng W."/>
            <person name="Luo W."/>
            <person name="Zhang D."/>
            <person name="Chen Y."/>
            <person name="Qiu X."/>
            <person name="Yin Z."/>
            <person name="Chen W."/>
            <person name="Xia P."/>
        </authorList>
    </citation>
    <scope>NUCLEOTIDE SEQUENCE</scope>
    <source>
        <strain evidence="1">HN39</strain>
        <plasmid evidence="1">pHN39-SIM</plasmid>
    </source>
</reference>
<accession>A0A3G1DGE9</accession>
<geneLocation type="plasmid" evidence="1">
    <name>pHN39-SIM</name>
</geneLocation>
<dbReference type="EMBL" id="KU254577">
    <property type="protein sequence ID" value="AMP35722.1"/>
    <property type="molecule type" value="Genomic_DNA"/>
</dbReference>